<dbReference type="PANTHER" id="PTHR13019:SF25">
    <property type="entry name" value="GOLGI APPARATUS MEMBRANE PROTEIN TVP23 HOMOLOG"/>
    <property type="match status" value="1"/>
</dbReference>
<feature type="transmembrane region" description="Helical" evidence="6">
    <location>
        <begin position="137"/>
        <end position="158"/>
    </location>
</feature>
<sequence>MMCLFCCLVFTLIEGVHSVEMSTGFDTALNIGGASQESQGFSLRMFSKPSIVLAHVAFKGAALAYYFFANWLSSSFIVQFLIILTLLSMDFWTVKNITGRLLVGLRWWNFVDENGNNHWKFESAKDQSRFPVMDRRAFWFGLVMGPLLWIFFVSMAFFTFKWEWMIVALLGLAMTSANMYGYLRCRWSDTTQFTNYLSKWAFLSVLRRQNPPTSGTMQQTI</sequence>
<evidence type="ECO:0000256" key="2">
    <source>
        <dbReference type="ARBA" id="ARBA00005467"/>
    </source>
</evidence>
<protein>
    <recommendedName>
        <fullName evidence="6">Golgi apparatus membrane protein TVP23 homolog</fullName>
    </recommendedName>
</protein>
<reference evidence="8 9" key="1">
    <citation type="submission" date="2023-08" db="EMBL/GenBank/DDBJ databases">
        <title>A Necator americanus chromosomal reference genome.</title>
        <authorList>
            <person name="Ilik V."/>
            <person name="Petrzelkova K.J."/>
            <person name="Pardy F."/>
            <person name="Fuh T."/>
            <person name="Niatou-Singa F.S."/>
            <person name="Gouil Q."/>
            <person name="Baker L."/>
            <person name="Ritchie M.E."/>
            <person name="Jex A.R."/>
            <person name="Gazzola D."/>
            <person name="Li H."/>
            <person name="Toshio Fujiwara R."/>
            <person name="Zhan B."/>
            <person name="Aroian R.V."/>
            <person name="Pafco B."/>
            <person name="Schwarz E.M."/>
        </authorList>
    </citation>
    <scope>NUCLEOTIDE SEQUENCE [LARGE SCALE GENOMIC DNA]</scope>
    <source>
        <strain evidence="8 9">Aroian</strain>
        <tissue evidence="8">Whole animal</tissue>
    </source>
</reference>
<organism evidence="8 9">
    <name type="scientific">Necator americanus</name>
    <name type="common">Human hookworm</name>
    <dbReference type="NCBI Taxonomy" id="51031"/>
    <lineage>
        <taxon>Eukaryota</taxon>
        <taxon>Metazoa</taxon>
        <taxon>Ecdysozoa</taxon>
        <taxon>Nematoda</taxon>
        <taxon>Chromadorea</taxon>
        <taxon>Rhabditida</taxon>
        <taxon>Rhabditina</taxon>
        <taxon>Rhabditomorpha</taxon>
        <taxon>Strongyloidea</taxon>
        <taxon>Ancylostomatidae</taxon>
        <taxon>Bunostominae</taxon>
        <taxon>Necator</taxon>
    </lineage>
</organism>
<accession>A0ABR1DQL1</accession>
<feature type="transmembrane region" description="Helical" evidence="6">
    <location>
        <begin position="164"/>
        <end position="183"/>
    </location>
</feature>
<evidence type="ECO:0000313" key="9">
    <source>
        <dbReference type="Proteomes" id="UP001303046"/>
    </source>
</evidence>
<evidence type="ECO:0000256" key="6">
    <source>
        <dbReference type="RuleBase" id="RU361206"/>
    </source>
</evidence>
<dbReference type="PANTHER" id="PTHR13019">
    <property type="entry name" value="GOLGI APPARATUS MEMBRANE PROTEIN TVP23"/>
    <property type="match status" value="1"/>
</dbReference>
<name>A0ABR1DQL1_NECAM</name>
<dbReference type="Pfam" id="PF05832">
    <property type="entry name" value="DUF846"/>
    <property type="match status" value="1"/>
</dbReference>
<evidence type="ECO:0000256" key="5">
    <source>
        <dbReference type="ARBA" id="ARBA00023136"/>
    </source>
</evidence>
<comment type="subcellular location">
    <subcellularLocation>
        <location evidence="1 6">Membrane</location>
        <topology evidence="1 6">Multi-pass membrane protein</topology>
    </subcellularLocation>
</comment>
<keyword evidence="7" id="KW-0732">Signal</keyword>
<feature type="signal peptide" evidence="7">
    <location>
        <begin position="1"/>
        <end position="18"/>
    </location>
</feature>
<keyword evidence="4 6" id="KW-1133">Transmembrane helix</keyword>
<evidence type="ECO:0000256" key="3">
    <source>
        <dbReference type="ARBA" id="ARBA00022692"/>
    </source>
</evidence>
<dbReference type="EMBL" id="JAVFWL010000004">
    <property type="protein sequence ID" value="KAK6752719.1"/>
    <property type="molecule type" value="Genomic_DNA"/>
</dbReference>
<feature type="transmembrane region" description="Helical" evidence="6">
    <location>
        <begin position="63"/>
        <end position="87"/>
    </location>
</feature>
<feature type="chain" id="PRO_5046931643" description="Golgi apparatus membrane protein TVP23 homolog" evidence="7">
    <location>
        <begin position="19"/>
        <end position="221"/>
    </location>
</feature>
<evidence type="ECO:0000256" key="7">
    <source>
        <dbReference type="SAM" id="SignalP"/>
    </source>
</evidence>
<comment type="similarity">
    <text evidence="2 6">Belongs to the TVP23 family.</text>
</comment>
<gene>
    <name evidence="8" type="primary">Necator_chrIV.g17171</name>
    <name evidence="8" type="ORF">RB195_003873</name>
</gene>
<evidence type="ECO:0000256" key="4">
    <source>
        <dbReference type="ARBA" id="ARBA00022989"/>
    </source>
</evidence>
<dbReference type="InterPro" id="IPR008564">
    <property type="entry name" value="TVP23-like"/>
</dbReference>
<comment type="caution">
    <text evidence="8">The sequence shown here is derived from an EMBL/GenBank/DDBJ whole genome shotgun (WGS) entry which is preliminary data.</text>
</comment>
<evidence type="ECO:0000313" key="8">
    <source>
        <dbReference type="EMBL" id="KAK6752719.1"/>
    </source>
</evidence>
<keyword evidence="3 6" id="KW-0812">Transmembrane</keyword>
<dbReference type="Proteomes" id="UP001303046">
    <property type="component" value="Unassembled WGS sequence"/>
</dbReference>
<proteinExistence type="inferred from homology"/>
<keyword evidence="5 6" id="KW-0472">Membrane</keyword>
<keyword evidence="9" id="KW-1185">Reference proteome</keyword>
<evidence type="ECO:0000256" key="1">
    <source>
        <dbReference type="ARBA" id="ARBA00004141"/>
    </source>
</evidence>